<organism evidence="2 3">
    <name type="scientific">Pendulispora albinea</name>
    <dbReference type="NCBI Taxonomy" id="2741071"/>
    <lineage>
        <taxon>Bacteria</taxon>
        <taxon>Pseudomonadati</taxon>
        <taxon>Myxococcota</taxon>
        <taxon>Myxococcia</taxon>
        <taxon>Myxococcales</taxon>
        <taxon>Sorangiineae</taxon>
        <taxon>Pendulisporaceae</taxon>
        <taxon>Pendulispora</taxon>
    </lineage>
</organism>
<feature type="transmembrane region" description="Helical" evidence="1">
    <location>
        <begin position="59"/>
        <end position="80"/>
    </location>
</feature>
<evidence type="ECO:0000313" key="2">
    <source>
        <dbReference type="EMBL" id="WXB15189.1"/>
    </source>
</evidence>
<proteinExistence type="predicted"/>
<gene>
    <name evidence="2" type="ORF">LZC94_46145</name>
</gene>
<keyword evidence="3" id="KW-1185">Reference proteome</keyword>
<dbReference type="EMBL" id="CP089984">
    <property type="protein sequence ID" value="WXB15189.1"/>
    <property type="molecule type" value="Genomic_DNA"/>
</dbReference>
<dbReference type="RefSeq" id="WP_394824814.1">
    <property type="nucleotide sequence ID" value="NZ_CP089984.1"/>
</dbReference>
<evidence type="ECO:0000256" key="1">
    <source>
        <dbReference type="SAM" id="Phobius"/>
    </source>
</evidence>
<sequence>MMSVTCPKCGAPNSDTAMGCTTCGHSFVITLPGNPAWSQSVGSFAPPPPLQEPGEAKTALIASIVAFFCCGPLAAPYAIIKALAAKRIIAANPGTPGETKANIALGISALSLLSWIFWGIHLLSARL</sequence>
<name>A0ABZ2LW86_9BACT</name>
<keyword evidence="1" id="KW-1133">Transmembrane helix</keyword>
<keyword evidence="1" id="KW-0472">Membrane</keyword>
<protein>
    <submittedName>
        <fullName evidence="2">Zinc ribbon domain-containing protein</fullName>
    </submittedName>
</protein>
<reference evidence="2 3" key="1">
    <citation type="submission" date="2021-12" db="EMBL/GenBank/DDBJ databases">
        <title>Discovery of the Pendulisporaceae a myxobacterial family with distinct sporulation behavior and unique specialized metabolism.</title>
        <authorList>
            <person name="Garcia R."/>
            <person name="Popoff A."/>
            <person name="Bader C.D."/>
            <person name="Loehr J."/>
            <person name="Walesch S."/>
            <person name="Walt C."/>
            <person name="Boldt J."/>
            <person name="Bunk B."/>
            <person name="Haeckl F.J.F.P.J."/>
            <person name="Gunesch A.P."/>
            <person name="Birkelbach J."/>
            <person name="Nuebel U."/>
            <person name="Pietschmann T."/>
            <person name="Bach T."/>
            <person name="Mueller R."/>
        </authorList>
    </citation>
    <scope>NUCLEOTIDE SEQUENCE [LARGE SCALE GENOMIC DNA]</scope>
    <source>
        <strain evidence="2 3">MSr11954</strain>
    </source>
</reference>
<keyword evidence="1" id="KW-0812">Transmembrane</keyword>
<feature type="transmembrane region" description="Helical" evidence="1">
    <location>
        <begin position="101"/>
        <end position="120"/>
    </location>
</feature>
<evidence type="ECO:0000313" key="3">
    <source>
        <dbReference type="Proteomes" id="UP001370348"/>
    </source>
</evidence>
<accession>A0ABZ2LW86</accession>
<dbReference type="Proteomes" id="UP001370348">
    <property type="component" value="Chromosome"/>
</dbReference>